<dbReference type="GO" id="GO:0000272">
    <property type="term" value="P:polysaccharide catabolic process"/>
    <property type="evidence" value="ECO:0007669"/>
    <property type="project" value="InterPro"/>
</dbReference>
<reference evidence="13 14" key="1">
    <citation type="submission" date="2019-02" db="EMBL/GenBank/DDBJ databases">
        <title>Deep-cultivation of Planctomycetes and their phenomic and genomic characterization uncovers novel biology.</title>
        <authorList>
            <person name="Wiegand S."/>
            <person name="Jogler M."/>
            <person name="Boedeker C."/>
            <person name="Pinto D."/>
            <person name="Vollmers J."/>
            <person name="Rivas-Marin E."/>
            <person name="Kohn T."/>
            <person name="Peeters S.H."/>
            <person name="Heuer A."/>
            <person name="Rast P."/>
            <person name="Oberbeckmann S."/>
            <person name="Bunk B."/>
            <person name="Jeske O."/>
            <person name="Meyerdierks A."/>
            <person name="Storesund J.E."/>
            <person name="Kallscheuer N."/>
            <person name="Luecker S."/>
            <person name="Lage O.M."/>
            <person name="Pohl T."/>
            <person name="Merkel B.J."/>
            <person name="Hornburger P."/>
            <person name="Mueller R.-W."/>
            <person name="Bruemmer F."/>
            <person name="Labrenz M."/>
            <person name="Spormann A.M."/>
            <person name="Op den Camp H."/>
            <person name="Overmann J."/>
            <person name="Amann R."/>
            <person name="Jetten M.S.M."/>
            <person name="Mascher T."/>
            <person name="Medema M.H."/>
            <person name="Devos D.P."/>
            <person name="Kaster A.-K."/>
            <person name="Ovreas L."/>
            <person name="Rohde M."/>
            <person name="Galperin M.Y."/>
            <person name="Jogler C."/>
        </authorList>
    </citation>
    <scope>NUCLEOTIDE SEQUENCE [LARGE SCALE GENOMIC DNA]</scope>
    <source>
        <strain evidence="13 14">Pan181</strain>
    </source>
</reference>
<evidence type="ECO:0000256" key="2">
    <source>
        <dbReference type="ARBA" id="ARBA00005325"/>
    </source>
</evidence>
<dbReference type="PANTHER" id="PTHR42884">
    <property type="entry name" value="PROPROTEIN CONVERTASE SUBTILISIN/KEXIN-RELATED"/>
    <property type="match status" value="1"/>
</dbReference>
<dbReference type="InterPro" id="IPR008979">
    <property type="entry name" value="Galactose-bd-like_sf"/>
</dbReference>
<evidence type="ECO:0000256" key="5">
    <source>
        <dbReference type="ARBA" id="ARBA00022729"/>
    </source>
</evidence>
<dbReference type="SUPFAM" id="SSF63446">
    <property type="entry name" value="Type I dockerin domain"/>
    <property type="match status" value="1"/>
</dbReference>
<evidence type="ECO:0000313" key="14">
    <source>
        <dbReference type="Proteomes" id="UP000315750"/>
    </source>
</evidence>
<dbReference type="PROSITE" id="PS00136">
    <property type="entry name" value="SUBTILASE_ASP"/>
    <property type="match status" value="1"/>
</dbReference>
<dbReference type="InterPro" id="IPR013783">
    <property type="entry name" value="Ig-like_fold"/>
</dbReference>
<dbReference type="InterPro" id="IPR016134">
    <property type="entry name" value="Dockerin_dom"/>
</dbReference>
<dbReference type="PROSITE" id="PS51766">
    <property type="entry name" value="DOCKERIN"/>
    <property type="match status" value="1"/>
</dbReference>
<keyword evidence="3" id="KW-0964">Secreted</keyword>
<feature type="domain" description="Dockerin" evidence="11">
    <location>
        <begin position="1396"/>
        <end position="1456"/>
    </location>
</feature>
<dbReference type="InterPro" id="IPR036439">
    <property type="entry name" value="Dockerin_dom_sf"/>
</dbReference>
<evidence type="ECO:0000259" key="11">
    <source>
        <dbReference type="PROSITE" id="PS51766"/>
    </source>
</evidence>
<dbReference type="GO" id="GO:0012505">
    <property type="term" value="C:endomembrane system"/>
    <property type="evidence" value="ECO:0007669"/>
    <property type="project" value="UniProtKB-ARBA"/>
</dbReference>
<organism evidence="13 14">
    <name type="scientific">Aeoliella mucimassa</name>
    <dbReference type="NCBI Taxonomy" id="2527972"/>
    <lineage>
        <taxon>Bacteria</taxon>
        <taxon>Pseudomonadati</taxon>
        <taxon>Planctomycetota</taxon>
        <taxon>Planctomycetia</taxon>
        <taxon>Pirellulales</taxon>
        <taxon>Lacipirellulaceae</taxon>
        <taxon>Aeoliella</taxon>
    </lineage>
</organism>
<dbReference type="GO" id="GO:0005576">
    <property type="term" value="C:extracellular region"/>
    <property type="evidence" value="ECO:0007669"/>
    <property type="project" value="UniProtKB-SubCell"/>
</dbReference>
<feature type="domain" description="P/Homo B" evidence="12">
    <location>
        <begin position="606"/>
        <end position="767"/>
    </location>
</feature>
<evidence type="ECO:0000313" key="13">
    <source>
        <dbReference type="EMBL" id="QDU57281.1"/>
    </source>
</evidence>
<dbReference type="InterPro" id="IPR002884">
    <property type="entry name" value="P_dom"/>
</dbReference>
<dbReference type="InterPro" id="IPR033764">
    <property type="entry name" value="Sdr_B"/>
</dbReference>
<keyword evidence="8" id="KW-0106">Calcium</keyword>
<dbReference type="InterPro" id="IPR045474">
    <property type="entry name" value="GEVED"/>
</dbReference>
<dbReference type="Gene3D" id="1.10.1330.10">
    <property type="entry name" value="Dockerin domain"/>
    <property type="match status" value="1"/>
</dbReference>
<comment type="subcellular location">
    <subcellularLocation>
        <location evidence="1">Secreted</location>
    </subcellularLocation>
</comment>
<dbReference type="SUPFAM" id="SSF52743">
    <property type="entry name" value="Subtilisin-like"/>
    <property type="match status" value="1"/>
</dbReference>
<dbReference type="Pfam" id="PF00082">
    <property type="entry name" value="Peptidase_S8"/>
    <property type="match status" value="1"/>
</dbReference>
<dbReference type="GO" id="GO:0016485">
    <property type="term" value="P:protein processing"/>
    <property type="evidence" value="ECO:0007669"/>
    <property type="project" value="TreeGrafter"/>
</dbReference>
<name>A0A518ARD1_9BACT</name>
<dbReference type="SUPFAM" id="SSF49785">
    <property type="entry name" value="Galactose-binding domain-like"/>
    <property type="match status" value="1"/>
</dbReference>
<feature type="region of interest" description="Disordered" evidence="10">
    <location>
        <begin position="1471"/>
        <end position="1532"/>
    </location>
</feature>
<dbReference type="InterPro" id="IPR034182">
    <property type="entry name" value="Kexin/furin"/>
</dbReference>
<evidence type="ECO:0000256" key="3">
    <source>
        <dbReference type="ARBA" id="ARBA00022525"/>
    </source>
</evidence>
<dbReference type="GO" id="GO:0004252">
    <property type="term" value="F:serine-type endopeptidase activity"/>
    <property type="evidence" value="ECO:0007669"/>
    <property type="project" value="UniProtKB-UniRule"/>
</dbReference>
<dbReference type="OrthoDB" id="227529at2"/>
<dbReference type="Gene3D" id="3.40.50.200">
    <property type="entry name" value="Peptidase S8/S53 domain"/>
    <property type="match status" value="1"/>
</dbReference>
<keyword evidence="14" id="KW-1185">Reference proteome</keyword>
<dbReference type="EMBL" id="CP036278">
    <property type="protein sequence ID" value="QDU57281.1"/>
    <property type="molecule type" value="Genomic_DNA"/>
</dbReference>
<dbReference type="InterPro" id="IPR023827">
    <property type="entry name" value="Peptidase_S8_Asp-AS"/>
</dbReference>
<evidence type="ECO:0000256" key="6">
    <source>
        <dbReference type="ARBA" id="ARBA00022801"/>
    </source>
</evidence>
<proteinExistence type="inferred from homology"/>
<evidence type="ECO:0000256" key="7">
    <source>
        <dbReference type="ARBA" id="ARBA00022825"/>
    </source>
</evidence>
<dbReference type="RefSeq" id="WP_145248348.1">
    <property type="nucleotide sequence ID" value="NZ_CP036278.1"/>
</dbReference>
<keyword evidence="5" id="KW-0732">Signal</keyword>
<evidence type="ECO:0000256" key="8">
    <source>
        <dbReference type="ARBA" id="ARBA00022837"/>
    </source>
</evidence>
<dbReference type="PROSITE" id="PS51829">
    <property type="entry name" value="P_HOMO_B"/>
    <property type="match status" value="1"/>
</dbReference>
<evidence type="ECO:0000259" key="12">
    <source>
        <dbReference type="PROSITE" id="PS51829"/>
    </source>
</evidence>
<feature type="active site" description="Charge relay system" evidence="9">
    <location>
        <position position="436"/>
    </location>
</feature>
<feature type="compositionally biased region" description="Low complexity" evidence="10">
    <location>
        <begin position="1484"/>
        <end position="1515"/>
    </location>
</feature>
<dbReference type="InterPro" id="IPR022398">
    <property type="entry name" value="Peptidase_S8_His-AS"/>
</dbReference>
<dbReference type="Gene3D" id="2.60.40.10">
    <property type="entry name" value="Immunoglobulins"/>
    <property type="match status" value="1"/>
</dbReference>
<dbReference type="InterPro" id="IPR023828">
    <property type="entry name" value="Peptidase_S8_Ser-AS"/>
</dbReference>
<dbReference type="Pfam" id="PF01483">
    <property type="entry name" value="P_proprotein"/>
    <property type="match status" value="1"/>
</dbReference>
<evidence type="ECO:0000256" key="10">
    <source>
        <dbReference type="SAM" id="MobiDB-lite"/>
    </source>
</evidence>
<keyword evidence="6 9" id="KW-0378">Hydrolase</keyword>
<dbReference type="GO" id="GO:0005737">
    <property type="term" value="C:cytoplasm"/>
    <property type="evidence" value="ECO:0007669"/>
    <property type="project" value="UniProtKB-ARBA"/>
</dbReference>
<protein>
    <submittedName>
        <fullName evidence="13">Calcium-dependent protease</fullName>
        <ecNumber evidence="13">3.4.21.-</ecNumber>
    </submittedName>
</protein>
<accession>A0A518ARD1</accession>
<evidence type="ECO:0000256" key="9">
    <source>
        <dbReference type="PROSITE-ProRule" id="PRU01240"/>
    </source>
</evidence>
<dbReference type="InterPro" id="IPR000209">
    <property type="entry name" value="Peptidase_S8/S53_dom"/>
</dbReference>
<feature type="active site" description="Charge relay system" evidence="9">
    <location>
        <position position="242"/>
    </location>
</feature>
<keyword evidence="7 9" id="KW-0720">Serine protease</keyword>
<dbReference type="Gene3D" id="2.60.120.260">
    <property type="entry name" value="Galactose-binding domain-like"/>
    <property type="match status" value="1"/>
</dbReference>
<dbReference type="PROSITE" id="PS00138">
    <property type="entry name" value="SUBTILASE_SER"/>
    <property type="match status" value="1"/>
</dbReference>
<keyword evidence="4 9" id="KW-0645">Protease</keyword>
<gene>
    <name evidence="13" type="primary">prcA</name>
    <name evidence="13" type="ORF">Pan181_34960</name>
</gene>
<dbReference type="InterPro" id="IPR018247">
    <property type="entry name" value="EF_Hand_1_Ca_BS"/>
</dbReference>
<feature type="active site" description="Charge relay system" evidence="9">
    <location>
        <position position="204"/>
    </location>
</feature>
<dbReference type="PROSITE" id="PS00018">
    <property type="entry name" value="EF_HAND_1"/>
    <property type="match status" value="1"/>
</dbReference>
<dbReference type="Pfam" id="PF20009">
    <property type="entry name" value="GEVED"/>
    <property type="match status" value="1"/>
</dbReference>
<dbReference type="Proteomes" id="UP000315750">
    <property type="component" value="Chromosome"/>
</dbReference>
<comment type="similarity">
    <text evidence="2">Belongs to the peptidase S8 family. Furin subfamily.</text>
</comment>
<dbReference type="CDD" id="cd04059">
    <property type="entry name" value="Peptidases_S8_Protein_convertases_Kexins_Furin-like"/>
    <property type="match status" value="1"/>
</dbReference>
<evidence type="ECO:0000256" key="1">
    <source>
        <dbReference type="ARBA" id="ARBA00004613"/>
    </source>
</evidence>
<dbReference type="PROSITE" id="PS00137">
    <property type="entry name" value="SUBTILASE_HIS"/>
    <property type="match status" value="1"/>
</dbReference>
<evidence type="ECO:0000256" key="4">
    <source>
        <dbReference type="ARBA" id="ARBA00022670"/>
    </source>
</evidence>
<dbReference type="InterPro" id="IPR036852">
    <property type="entry name" value="Peptidase_S8/S53_dom_sf"/>
</dbReference>
<sequence>MGKKSKRSWWKKSRINRDKKLRSLERLEDRIVMSADPIYAEVVSNAQEYITERMLTVAFTNASNLANYSSTQLESATQWVVKTDGTVNASNFLSQTGMPMLKASTALDNTYYAAAGNLSSSSIISLLESNSNIEYFYPSVEANISTRNVTNDPYYDSQWYILNTGQEVSDPNEFNEYTVWGYDLNIEDAWEIATGEGVTVAVVDSGFYQLHPDLVNNVNTALSFNFNQGTNSPILDLEGDFHGTAVAGIIAADGNNGIGTVGVAYDANLADFRFLGTDLLGVTIDDDDIYQLFTLNNEDIEIYNHSWGEGDPSRLLAPMSPGQAQGIIDSVFDSRGNLGVIHVIASGNDAETGDTAANEAFTGSPYVVNVSGLNYSGTTASYTEGGPSILVTAPTDEILTTDLPGENGYNNSNSGLNSDGDPFPDLDYTSEFNGTSAAAPMVAGVVALMVEAAKDNGVDLTLRDVQEILVRSAYQVDATDTGGDDAGGWQVNSRPIFTDPRDVMGLPQGAIDPTYASDPNKPALSGVPESTDFQFALPANGAGYTVHDGFSYGYGHGAVDAKLAVELASNWRTLGGQTNSSIISSSFTNITVPAAETYTGAGNTFTVPGGVGGQPGFGEYYQLWADLMFDPPDELPDPLPVNSRGGQAIPIVVPANYTVEYVEVTMDFAMDSEATEMLRMTLVSPDGTYSELTNWEKVATNGGLTDTGQVTYTFTTNRHWGERTEGNGTIDPITGEVIAANANLDGNGVATSGNWQLVIENWSESGTTLNGSVDFHVANTVGPNTLGGRIKGTIGLDSNADGDYDFIGVHAEEAIVTGLDGVDEIAIANSAAMPTGDSFLLTDNERPVSGIKVYIDRNENGEWDADEDYTYTTADGNYYFDVGWNYTTDTNSPLYDYQIRFELPEGYDVVGDDMHEYRVGIQDDMSVQNYYIESNFILQPHDVTLEGNVYADFNWSNIQDAQESTIEQLRVFIDVNQNGVLDYLDYNGNRIFDNGIDEALEPMTITQPDGSYSVVLSTDINSDTDIFGNPQEFAYYTGAGRYTVMLDHVDGWIPTKDPLTAEGFAGSLNGTFSPSLAFYSINVEPGETISTGLDFGVTPEDNATISGFVYNDLNQNGTRNAGEGGLAGATVYLDMDASGDLSAGDLSVVTGDNGSYLFEGLAAGTYAIHVVPPSGYAEEDGTGPIAGQYPHVVVQSGNSAGNNGLYDFGFYDPAAATSIARDYGDLDDTYQTLATSGGASHAIVDGFFLGSGVSSEVDGQPSAGADLDSLDDGVQVLETIVAGETISINVIASSDALFLQGWIDFNNDGDFDDLGEHLSFGNAAGITLPNSRQLQLSEGLNELTFVVPNEVAAENLAARFRYGEGGYSQFNQPTGEALIGEVEDYILGSTVSTSFFEQLAGDYSGDNRVTMDDYTVWKQSVGSTVDLRADGNGDGTVNLADYTIWRDNLGSVSLPVQTIYASPAALASSKADAEDQGLEPEVVASLSSTTSSDSDTPASEDAGNAAVAAASTSETEQPEVSAGDASTAVADTSESATLDDIAIVHHTDTQDDVVASSEVTVVTDVYGPVFQQIDSMATPLTSRSQETKLPGMISTVDGNLVDRTAGKLAKSGKPVAQLPQNDVEVNGSTPNVVDLAFAQPEADNDLLVDGFLDSREASTDEALVLALEELETVF</sequence>
<dbReference type="InterPro" id="IPR015500">
    <property type="entry name" value="Peptidase_S8_subtilisin-rel"/>
</dbReference>
<dbReference type="EC" id="3.4.21.-" evidence="13"/>
<dbReference type="GO" id="GO:0016020">
    <property type="term" value="C:membrane"/>
    <property type="evidence" value="ECO:0007669"/>
    <property type="project" value="TreeGrafter"/>
</dbReference>
<dbReference type="Pfam" id="PF17210">
    <property type="entry name" value="SdrD_B"/>
    <property type="match status" value="1"/>
</dbReference>
<dbReference type="PRINTS" id="PR00723">
    <property type="entry name" value="SUBTILISIN"/>
</dbReference>
<dbReference type="SUPFAM" id="SSF117074">
    <property type="entry name" value="Hypothetical protein PA1324"/>
    <property type="match status" value="1"/>
</dbReference>
<dbReference type="KEGG" id="amuc:Pan181_34960"/>
<dbReference type="PANTHER" id="PTHR42884:SF14">
    <property type="entry name" value="NEUROENDOCRINE CONVERTASE 1"/>
    <property type="match status" value="1"/>
</dbReference>
<dbReference type="PROSITE" id="PS51892">
    <property type="entry name" value="SUBTILASE"/>
    <property type="match status" value="1"/>
</dbReference>